<organism evidence="7 8">
    <name type="scientific">Streptacidiphilus fuscans</name>
    <dbReference type="NCBI Taxonomy" id="2789292"/>
    <lineage>
        <taxon>Bacteria</taxon>
        <taxon>Bacillati</taxon>
        <taxon>Actinomycetota</taxon>
        <taxon>Actinomycetes</taxon>
        <taxon>Kitasatosporales</taxon>
        <taxon>Streptomycetaceae</taxon>
        <taxon>Streptacidiphilus</taxon>
    </lineage>
</organism>
<proteinExistence type="inferred from homology"/>
<accession>A0A931B9B2</accession>
<evidence type="ECO:0000256" key="2">
    <source>
        <dbReference type="ARBA" id="ARBA00009323"/>
    </source>
</evidence>
<comment type="subcellular location">
    <subcellularLocation>
        <location evidence="1">Cell septum</location>
    </subcellularLocation>
</comment>
<dbReference type="InterPro" id="IPR006776">
    <property type="entry name" value="SsgB"/>
</dbReference>
<keyword evidence="6" id="KW-0131">Cell cycle</keyword>
<keyword evidence="5" id="KW-0717">Septation</keyword>
<protein>
    <submittedName>
        <fullName evidence="7">SsgA family sporulation/cell division regulator</fullName>
    </submittedName>
</protein>
<evidence type="ECO:0000256" key="3">
    <source>
        <dbReference type="ARBA" id="ARBA00022618"/>
    </source>
</evidence>
<dbReference type="AlphaFoldDB" id="A0A931B9B2"/>
<dbReference type="Gene3D" id="2.30.31.20">
    <property type="entry name" value="Sporulation-specific cell division protein SsgB"/>
    <property type="match status" value="1"/>
</dbReference>
<dbReference type="GO" id="GO:0030428">
    <property type="term" value="C:cell septum"/>
    <property type="evidence" value="ECO:0007669"/>
    <property type="project" value="UniProtKB-SubCell"/>
</dbReference>
<comment type="caution">
    <text evidence="7">The sequence shown here is derived from an EMBL/GenBank/DDBJ whole genome shotgun (WGS) entry which is preliminary data.</text>
</comment>
<dbReference type="GO" id="GO:0000917">
    <property type="term" value="P:division septum assembly"/>
    <property type="evidence" value="ECO:0007669"/>
    <property type="project" value="UniProtKB-KW"/>
</dbReference>
<comment type="similarity">
    <text evidence="2">Belongs to the SsgA family.</text>
</comment>
<evidence type="ECO:0000313" key="7">
    <source>
        <dbReference type="EMBL" id="MBF9072461.1"/>
    </source>
</evidence>
<dbReference type="InterPro" id="IPR038658">
    <property type="entry name" value="SsgB_sf"/>
</dbReference>
<dbReference type="Pfam" id="PF04686">
    <property type="entry name" value="SsgA"/>
    <property type="match status" value="1"/>
</dbReference>
<evidence type="ECO:0000256" key="5">
    <source>
        <dbReference type="ARBA" id="ARBA00023210"/>
    </source>
</evidence>
<dbReference type="RefSeq" id="WP_196197620.1">
    <property type="nucleotide sequence ID" value="NZ_JADPRT010000016.1"/>
</dbReference>
<sequence>MNSTLRGQIIMELATRSGISFQIPVRLTFDRSTPWAVGLTFLLPGDDPVRWTVSRELLLDGLSDVAGDGDIQVRPVEWLDQDLIAISLRSLDGEAELLAPLAALHAFLLRTDLIAPFGEEFPEEWLDRGIAGLLGTGAELRQ</sequence>
<keyword evidence="3" id="KW-0132">Cell division</keyword>
<keyword evidence="8" id="KW-1185">Reference proteome</keyword>
<reference evidence="7" key="1">
    <citation type="submission" date="2020-11" db="EMBL/GenBank/DDBJ databases">
        <title>Isolation and identification of active actinomycetes.</title>
        <authorList>
            <person name="Yu B."/>
        </authorList>
    </citation>
    <scope>NUCLEOTIDE SEQUENCE</scope>
    <source>
        <strain evidence="7">NEAU-YB345</strain>
    </source>
</reference>
<keyword evidence="4" id="KW-0749">Sporulation</keyword>
<evidence type="ECO:0000256" key="1">
    <source>
        <dbReference type="ARBA" id="ARBA00004431"/>
    </source>
</evidence>
<evidence type="ECO:0000256" key="4">
    <source>
        <dbReference type="ARBA" id="ARBA00022969"/>
    </source>
</evidence>
<gene>
    <name evidence="7" type="ORF">I2501_31000</name>
</gene>
<evidence type="ECO:0000256" key="6">
    <source>
        <dbReference type="ARBA" id="ARBA00023306"/>
    </source>
</evidence>
<dbReference type="GO" id="GO:0030435">
    <property type="term" value="P:sporulation resulting in formation of a cellular spore"/>
    <property type="evidence" value="ECO:0007669"/>
    <property type="project" value="UniProtKB-KW"/>
</dbReference>
<name>A0A931B9B2_9ACTN</name>
<dbReference type="Proteomes" id="UP000657385">
    <property type="component" value="Unassembled WGS sequence"/>
</dbReference>
<evidence type="ECO:0000313" key="8">
    <source>
        <dbReference type="Proteomes" id="UP000657385"/>
    </source>
</evidence>
<dbReference type="EMBL" id="JADPRT010000016">
    <property type="protein sequence ID" value="MBF9072461.1"/>
    <property type="molecule type" value="Genomic_DNA"/>
</dbReference>